<dbReference type="InterPro" id="IPR059125">
    <property type="entry name" value="Ferritin_actino"/>
</dbReference>
<sequence length="207" mass="23042">MEISEERTAHMLGLVAFTRITAYARLARDVSQTTDFADQLALARMGVSFVTAIDDLEAFANRRGLDLADLTQPYVGFFDDMELRTRPRDWWERMVKSYIFVGILADMEDLAAQFVGADMIEILGVSGSAGLTQWVRARLRDGIAADPTVESRLSMWGRRVAGEAVAGVRAILDAYPLLLPAGVEVNDTVEEIQKQHSRRMEDLGLAF</sequence>
<dbReference type="InterPro" id="IPR012347">
    <property type="entry name" value="Ferritin-like"/>
</dbReference>
<dbReference type="Proteomes" id="UP000250245">
    <property type="component" value="Unassembled WGS sequence"/>
</dbReference>
<feature type="domain" description="Ferritin-like" evidence="1">
    <location>
        <begin position="8"/>
        <end position="167"/>
    </location>
</feature>
<accession>A0A2X2YKK9</accession>
<dbReference type="AlphaFoldDB" id="A0A2X2YKK9"/>
<evidence type="ECO:0000259" key="1">
    <source>
        <dbReference type="Pfam" id="PF13794"/>
    </source>
</evidence>
<dbReference type="GeneID" id="55564325"/>
<protein>
    <recommendedName>
        <fullName evidence="1">Ferritin-like domain-containing protein</fullName>
    </recommendedName>
</protein>
<dbReference type="RefSeq" id="WP_004009889.1">
    <property type="nucleotide sequence ID" value="NZ_CAMUDJ010000002.1"/>
</dbReference>
<organism evidence="2 3">
    <name type="scientific">Mobiluncus curtisii</name>
    <dbReference type="NCBI Taxonomy" id="2051"/>
    <lineage>
        <taxon>Bacteria</taxon>
        <taxon>Bacillati</taxon>
        <taxon>Actinomycetota</taxon>
        <taxon>Actinomycetes</taxon>
        <taxon>Actinomycetales</taxon>
        <taxon>Actinomycetaceae</taxon>
        <taxon>Mobiluncus</taxon>
    </lineage>
</organism>
<proteinExistence type="predicted"/>
<name>A0A2X2YKK9_9ACTO</name>
<gene>
    <name evidence="2" type="ORF">NCTC11820_00530</name>
</gene>
<dbReference type="EMBL" id="UASJ01000001">
    <property type="protein sequence ID" value="SQB64197.1"/>
    <property type="molecule type" value="Genomic_DNA"/>
</dbReference>
<reference evidence="2 3" key="1">
    <citation type="submission" date="2018-06" db="EMBL/GenBank/DDBJ databases">
        <authorList>
            <consortium name="Pathogen Informatics"/>
            <person name="Doyle S."/>
        </authorList>
    </citation>
    <scope>NUCLEOTIDE SEQUENCE [LARGE SCALE GENOMIC DNA]</scope>
    <source>
        <strain evidence="2 3">NCTC11820</strain>
    </source>
</reference>
<evidence type="ECO:0000313" key="3">
    <source>
        <dbReference type="Proteomes" id="UP000250245"/>
    </source>
</evidence>
<evidence type="ECO:0000313" key="2">
    <source>
        <dbReference type="EMBL" id="SQB64197.1"/>
    </source>
</evidence>
<dbReference type="Pfam" id="PF13794">
    <property type="entry name" value="MiaE_2"/>
    <property type="match status" value="1"/>
</dbReference>
<dbReference type="Gene3D" id="1.20.1260.10">
    <property type="match status" value="1"/>
</dbReference>
<dbReference type="OMA" id="WARRLMG"/>